<dbReference type="GO" id="GO:0071973">
    <property type="term" value="P:bacterial-type flagellum-dependent cell motility"/>
    <property type="evidence" value="ECO:0007669"/>
    <property type="project" value="TreeGrafter"/>
</dbReference>
<dbReference type="GO" id="GO:0009421">
    <property type="term" value="C:bacterial-type flagellum filament cap"/>
    <property type="evidence" value="ECO:0007669"/>
    <property type="project" value="InterPro"/>
</dbReference>
<dbReference type="InterPro" id="IPR010809">
    <property type="entry name" value="FliD_C"/>
</dbReference>
<evidence type="ECO:0000256" key="1">
    <source>
        <dbReference type="ARBA" id="ARBA00009764"/>
    </source>
</evidence>
<evidence type="ECO:0000256" key="2">
    <source>
        <dbReference type="ARBA" id="ARBA00011255"/>
    </source>
</evidence>
<dbReference type="Pfam" id="PF07196">
    <property type="entry name" value="Flagellin_IN"/>
    <property type="match status" value="1"/>
</dbReference>
<dbReference type="GO" id="GO:0009424">
    <property type="term" value="C:bacterial-type flagellum hook"/>
    <property type="evidence" value="ECO:0007669"/>
    <property type="project" value="UniProtKB-UniRule"/>
</dbReference>
<keyword evidence="8" id="KW-0966">Cell projection</keyword>
<dbReference type="RefSeq" id="WP_171225865.1">
    <property type="nucleotide sequence ID" value="NZ_CP053085.1"/>
</dbReference>
<dbReference type="GO" id="GO:0007155">
    <property type="term" value="P:cell adhesion"/>
    <property type="evidence" value="ECO:0007669"/>
    <property type="project" value="InterPro"/>
</dbReference>
<dbReference type="PANTHER" id="PTHR30288:SF0">
    <property type="entry name" value="FLAGELLAR HOOK-ASSOCIATED PROTEIN 2"/>
    <property type="match status" value="1"/>
</dbReference>
<comment type="subcellular location">
    <subcellularLocation>
        <location evidence="5">Secreted</location>
    </subcellularLocation>
    <subcellularLocation>
        <location evidence="5">Bacterial flagellum</location>
    </subcellularLocation>
</comment>
<dbReference type="Proteomes" id="UP000500938">
    <property type="component" value="Chromosome"/>
</dbReference>
<evidence type="ECO:0000256" key="3">
    <source>
        <dbReference type="ARBA" id="ARBA00023054"/>
    </source>
</evidence>
<accession>A0A6M4INX9</accession>
<evidence type="ECO:0000256" key="4">
    <source>
        <dbReference type="ARBA" id="ARBA00023143"/>
    </source>
</evidence>
<dbReference type="KEGG" id="ggr:HKW67_13435"/>
<keyword evidence="3" id="KW-0175">Coiled coil</keyword>
<sequence length="682" mass="70162">MSSPINISGLSTGIQWGDIVDSTIKAYEARQVTPITDRITKRAAQKTAWTKMQGLVETLNTNARNLRRTGFGGFLATVPPSPSTSRTLLSATASLTATPGRYRVEVLQLADTAKIGGASVADTTAARGLTGSMSINGTSIDIVGTESLADIRTKINDANIGVTAAIVSEGGTAGRLVLTSNTAGASGVTIADGTGGMARELGFIDTRSKPISSASMSAAAALGLAVSPQPASIRVGSTLITADLATESIASIAAKINAAGGAASVESEAYGSETRYRLVVDGNVTAVDGDADSQAVIDALGFAAGTTGSVKQTVQTPVYTDAADAVAGAATSLVGLKFGGSASNLAVGDAINIRGMRGDGTAVTIGLVVGASDTMQTLLDKVNDATTGFGSGSRTATAALGSDGRMRLTDETGGASRLSMSMSVTHADGTTGSLGSASTSVAGRSRELQVGQDAVIRVDGREVTRSTNNITDAIAGVTLSLSTAEPGTEIDVTIDRDVKGTVDSVQKFVDSYNEIRKFFDEQRLGDAPLYADTLLRGVVSTFQEALRTDVSSNPTYNKLTIAGVTLDRNGILTFNQDTFKTALADKPSEIEALFGFSGVGQAFVTATDNATQFGVGTISAQLKNINQNTILLKKREADAQKRIELKREQLVAQFTRMEEAMSRLTSQSSSLLSSVKGLQGNG</sequence>
<dbReference type="Pfam" id="PF07195">
    <property type="entry name" value="FliD_C"/>
    <property type="match status" value="1"/>
</dbReference>
<keyword evidence="9" id="KW-1185">Reference proteome</keyword>
<evidence type="ECO:0000259" key="7">
    <source>
        <dbReference type="Pfam" id="PF07195"/>
    </source>
</evidence>
<dbReference type="PANTHER" id="PTHR30288">
    <property type="entry name" value="FLAGELLAR CAP/ASSEMBLY PROTEIN FLID"/>
    <property type="match status" value="1"/>
</dbReference>
<evidence type="ECO:0000256" key="5">
    <source>
        <dbReference type="RuleBase" id="RU362066"/>
    </source>
</evidence>
<dbReference type="EMBL" id="CP053085">
    <property type="protein sequence ID" value="QJR36433.1"/>
    <property type="molecule type" value="Genomic_DNA"/>
</dbReference>
<dbReference type="InterPro" id="IPR003481">
    <property type="entry name" value="FliD_N"/>
</dbReference>
<evidence type="ECO:0000313" key="9">
    <source>
        <dbReference type="Proteomes" id="UP000500938"/>
    </source>
</evidence>
<evidence type="ECO:0000313" key="8">
    <source>
        <dbReference type="EMBL" id="QJR36433.1"/>
    </source>
</evidence>
<gene>
    <name evidence="8" type="primary">fliD</name>
    <name evidence="8" type="ORF">HKW67_13435</name>
</gene>
<evidence type="ECO:0000259" key="6">
    <source>
        <dbReference type="Pfam" id="PF02465"/>
    </source>
</evidence>
<proteinExistence type="inferred from homology"/>
<reference evidence="8 9" key="1">
    <citation type="submission" date="2020-05" db="EMBL/GenBank/DDBJ databases">
        <title>Complete genome sequence of Gemmatimonas greenlandica TET16.</title>
        <authorList>
            <person name="Zeng Y."/>
        </authorList>
    </citation>
    <scope>NUCLEOTIDE SEQUENCE [LARGE SCALE GENOMIC DNA]</scope>
    <source>
        <strain evidence="8 9">TET16</strain>
    </source>
</reference>
<dbReference type="AlphaFoldDB" id="A0A6M4INX9"/>
<keyword evidence="4 5" id="KW-0975">Bacterial flagellum</keyword>
<keyword evidence="5" id="KW-0964">Secreted</keyword>
<dbReference type="InterPro" id="IPR010810">
    <property type="entry name" value="Flagellin_hook_IN_motif"/>
</dbReference>
<keyword evidence="8" id="KW-0969">Cilium</keyword>
<keyword evidence="8" id="KW-0282">Flagellum</keyword>
<organism evidence="8 9">
    <name type="scientific">Gemmatimonas groenlandica</name>
    <dbReference type="NCBI Taxonomy" id="2732249"/>
    <lineage>
        <taxon>Bacteria</taxon>
        <taxon>Pseudomonadati</taxon>
        <taxon>Gemmatimonadota</taxon>
        <taxon>Gemmatimonadia</taxon>
        <taxon>Gemmatimonadales</taxon>
        <taxon>Gemmatimonadaceae</taxon>
        <taxon>Gemmatimonas</taxon>
    </lineage>
</organism>
<dbReference type="Pfam" id="PF02465">
    <property type="entry name" value="FliD_N"/>
    <property type="match status" value="1"/>
</dbReference>
<dbReference type="InterPro" id="IPR040026">
    <property type="entry name" value="FliD"/>
</dbReference>
<comment type="similarity">
    <text evidence="1 5">Belongs to the FliD family.</text>
</comment>
<dbReference type="GO" id="GO:0005576">
    <property type="term" value="C:extracellular region"/>
    <property type="evidence" value="ECO:0007669"/>
    <property type="project" value="UniProtKB-SubCell"/>
</dbReference>
<name>A0A6M4INX9_9BACT</name>
<feature type="domain" description="Flagellar hook-associated protein 2 C-terminal" evidence="7">
    <location>
        <begin position="451"/>
        <end position="665"/>
    </location>
</feature>
<comment type="subunit">
    <text evidence="2 5">Homopentamer.</text>
</comment>
<protein>
    <recommendedName>
        <fullName evidence="5">Flagellar hook-associated protein 2</fullName>
        <shortName evidence="5">HAP2</shortName>
    </recommendedName>
    <alternativeName>
        <fullName evidence="5">Flagellar cap protein</fullName>
    </alternativeName>
</protein>
<feature type="domain" description="Flagellar hook-associated protein 2 N-terminal" evidence="6">
    <location>
        <begin position="12"/>
        <end position="112"/>
    </location>
</feature>
<comment type="function">
    <text evidence="5">Required for morphogenesis and for the elongation of the flagellar filament by facilitating polymerization of the flagellin monomers at the tip of growing filament. Forms a capping structure, which prevents flagellin subunits (transported through the central channel of the flagellum) from leaking out without polymerization at the distal end.</text>
</comment>